<name>A0AAV6U6F9_9ARAC</name>
<keyword evidence="1" id="KW-0732">Signal</keyword>
<dbReference type="EMBL" id="JAFNEN010000619">
    <property type="protein sequence ID" value="KAG8179560.1"/>
    <property type="molecule type" value="Genomic_DNA"/>
</dbReference>
<evidence type="ECO:0000256" key="1">
    <source>
        <dbReference type="SAM" id="SignalP"/>
    </source>
</evidence>
<proteinExistence type="predicted"/>
<dbReference type="PANTHER" id="PTHR45902:SF1">
    <property type="entry name" value="LATROPHILIN RECEPTOR-LIKE PROTEIN A"/>
    <property type="match status" value="1"/>
</dbReference>
<evidence type="ECO:0008006" key="4">
    <source>
        <dbReference type="Google" id="ProtNLM"/>
    </source>
</evidence>
<feature type="signal peptide" evidence="1">
    <location>
        <begin position="1"/>
        <end position="17"/>
    </location>
</feature>
<dbReference type="AlphaFoldDB" id="A0AAV6U6F9"/>
<dbReference type="Proteomes" id="UP000827092">
    <property type="component" value="Unassembled WGS sequence"/>
</dbReference>
<feature type="chain" id="PRO_5043462289" description="SMB domain-containing protein" evidence="1">
    <location>
        <begin position="18"/>
        <end position="344"/>
    </location>
</feature>
<protein>
    <recommendedName>
        <fullName evidence="4">SMB domain-containing protein</fullName>
    </recommendedName>
</protein>
<gene>
    <name evidence="2" type="ORF">JTE90_016130</name>
</gene>
<dbReference type="PANTHER" id="PTHR45902">
    <property type="entry name" value="LATROPHILIN RECEPTOR-LIKE PROTEIN A"/>
    <property type="match status" value="1"/>
</dbReference>
<evidence type="ECO:0000313" key="3">
    <source>
        <dbReference type="Proteomes" id="UP000827092"/>
    </source>
</evidence>
<organism evidence="2 3">
    <name type="scientific">Oedothorax gibbosus</name>
    <dbReference type="NCBI Taxonomy" id="931172"/>
    <lineage>
        <taxon>Eukaryota</taxon>
        <taxon>Metazoa</taxon>
        <taxon>Ecdysozoa</taxon>
        <taxon>Arthropoda</taxon>
        <taxon>Chelicerata</taxon>
        <taxon>Arachnida</taxon>
        <taxon>Araneae</taxon>
        <taxon>Araneomorphae</taxon>
        <taxon>Entelegynae</taxon>
        <taxon>Araneoidea</taxon>
        <taxon>Linyphiidae</taxon>
        <taxon>Erigoninae</taxon>
        <taxon>Oedothorax</taxon>
    </lineage>
</organism>
<dbReference type="InterPro" id="IPR053231">
    <property type="entry name" value="GPCR_LN-TM7"/>
</dbReference>
<keyword evidence="3" id="KW-1185">Reference proteome</keyword>
<reference evidence="2 3" key="1">
    <citation type="journal article" date="2022" name="Nat. Ecol. Evol.">
        <title>A masculinizing supergene underlies an exaggerated male reproductive morph in a spider.</title>
        <authorList>
            <person name="Hendrickx F."/>
            <person name="De Corte Z."/>
            <person name="Sonet G."/>
            <person name="Van Belleghem S.M."/>
            <person name="Kostlbacher S."/>
            <person name="Vangestel C."/>
        </authorList>
    </citation>
    <scope>NUCLEOTIDE SEQUENCE [LARGE SCALE GENOMIC DNA]</scope>
    <source>
        <strain evidence="2">W744_W776</strain>
    </source>
</reference>
<evidence type="ECO:0000313" key="2">
    <source>
        <dbReference type="EMBL" id="KAG8179560.1"/>
    </source>
</evidence>
<comment type="caution">
    <text evidence="2">The sequence shown here is derived from an EMBL/GenBank/DDBJ whole genome shotgun (WGS) entry which is preliminary data.</text>
</comment>
<accession>A0AAV6U6F9</accession>
<sequence>MYLLFICLAAVPWEAAALNYSLILNLNASCAPKDTCAVPRDLDDPDHHNCDCSALCALYDTCCVDSPFLGSIRRRSSACRSSGPSGEHAFMVDFCPKSYSGPFRRRCEREAKDWSDPFDRVPVTNLNTQTTYKSLFCALCHGEDPGRLRVWQIALDCTGLKENMKVCQDDKRFVLQNMIYLREKQQWGLWSHDNESDWMFRRIGLDPKLPEDMTPFVKRCRPGLVSQCRPDWSGDADIRKLCRAYTAAVYFPRTAYRNVHCAICNFEQDLTAMSCHGAETSDFKGAAMNFGMLLDINLSDGDNVGTVEAKCGQGQVFDPFAKRCRDIECPIPGYSLKDGKCSQN</sequence>